<evidence type="ECO:0000313" key="4">
    <source>
        <dbReference type="Proteomes" id="UP000248079"/>
    </source>
</evidence>
<comment type="caution">
    <text evidence="3">The sequence shown here is derived from an EMBL/GenBank/DDBJ whole genome shotgun (WGS) entry which is preliminary data.</text>
</comment>
<dbReference type="EMBL" id="QFLI01000001">
    <property type="protein sequence ID" value="PXY02517.1"/>
    <property type="molecule type" value="Genomic_DNA"/>
</dbReference>
<accession>A0A2V4A3P0</accession>
<feature type="chain" id="PRO_5015928338" evidence="2">
    <location>
        <begin position="20"/>
        <end position="333"/>
    </location>
</feature>
<sequence length="333" mass="38485">MRKTILFFLCLYLLKSSLAQQVGVEQLVAKQTYRGIFKVGGDKDTYYPVVFKYGGQNEINNLVIFRSYHEAGPDKLSPTHKGGLTLEIDVNYGGWGGSTYDWRIMDYRQTYHSTFGKAEFGMHYKGFIVWLRGGGFIYHYESEKPANLQVCYASEQIFDDPNPIYDVYAPPAITQVDETIINAHRNDCWEYIKRKPFDQRGHLGILTPASNYPLDVNGTIRAKEIKVETNWADFVFEENYQLMKLSELEEFIKENGHLPEIPTEEQVEESGISLGEMNSKLLQKVEELTLYVIQLSNENKILKSQIKVRDEESNEIDSLRKEIEKINSILFKK</sequence>
<gene>
    <name evidence="3" type="ORF">DF185_00030</name>
</gene>
<organism evidence="3 4">
    <name type="scientific">Marinifilum breve</name>
    <dbReference type="NCBI Taxonomy" id="2184082"/>
    <lineage>
        <taxon>Bacteria</taxon>
        <taxon>Pseudomonadati</taxon>
        <taxon>Bacteroidota</taxon>
        <taxon>Bacteroidia</taxon>
        <taxon>Marinilabiliales</taxon>
        <taxon>Marinifilaceae</taxon>
    </lineage>
</organism>
<evidence type="ECO:0000256" key="1">
    <source>
        <dbReference type="SAM" id="Coils"/>
    </source>
</evidence>
<keyword evidence="2" id="KW-0732">Signal</keyword>
<dbReference type="Proteomes" id="UP000248079">
    <property type="component" value="Unassembled WGS sequence"/>
</dbReference>
<dbReference type="AlphaFoldDB" id="A0A2V4A3P0"/>
<feature type="signal peptide" evidence="2">
    <location>
        <begin position="1"/>
        <end position="19"/>
    </location>
</feature>
<reference evidence="3 4" key="1">
    <citation type="submission" date="2018-05" db="EMBL/GenBank/DDBJ databases">
        <title>Marinifilum breve JC075T sp. nov., a marine bacterium isolated from Yongle Blue Hole in the South China Sea.</title>
        <authorList>
            <person name="Fu T."/>
        </authorList>
    </citation>
    <scope>NUCLEOTIDE SEQUENCE [LARGE SCALE GENOMIC DNA]</scope>
    <source>
        <strain evidence="3 4">JC075</strain>
    </source>
</reference>
<dbReference type="RefSeq" id="WP_133249905.1">
    <property type="nucleotide sequence ID" value="NZ_QFLI01000001.1"/>
</dbReference>
<keyword evidence="4" id="KW-1185">Reference proteome</keyword>
<feature type="coiled-coil region" evidence="1">
    <location>
        <begin position="302"/>
        <end position="329"/>
    </location>
</feature>
<dbReference type="OrthoDB" id="1031347at2"/>
<protein>
    <submittedName>
        <fullName evidence="3">Uncharacterized protein</fullName>
    </submittedName>
</protein>
<evidence type="ECO:0000256" key="2">
    <source>
        <dbReference type="SAM" id="SignalP"/>
    </source>
</evidence>
<evidence type="ECO:0000313" key="3">
    <source>
        <dbReference type="EMBL" id="PXY02517.1"/>
    </source>
</evidence>
<proteinExistence type="predicted"/>
<name>A0A2V4A3P0_9BACT</name>
<keyword evidence="1" id="KW-0175">Coiled coil</keyword>